<sequence>MLKVALVLGCLLSLTVAQPMEHQRFARSSGSGSNSNERRGVGSVLTNSLFQALINKWLSQLTSATTTTAPTTTTTTPTTTTTTPTTTTTTPTTTTTTPTTTTVPTTTTTPKAAT</sequence>
<dbReference type="Proteomes" id="UP000192220">
    <property type="component" value="Unplaced"/>
</dbReference>
<proteinExistence type="predicted"/>
<dbReference type="RefSeq" id="XP_013863284.1">
    <property type="nucleotide sequence ID" value="XM_014007830.1"/>
</dbReference>
<organism evidence="3 4">
    <name type="scientific">Austrofundulus limnaeus</name>
    <name type="common">Annual killifish</name>
    <dbReference type="NCBI Taxonomy" id="52670"/>
    <lineage>
        <taxon>Eukaryota</taxon>
        <taxon>Metazoa</taxon>
        <taxon>Chordata</taxon>
        <taxon>Craniata</taxon>
        <taxon>Vertebrata</taxon>
        <taxon>Euteleostomi</taxon>
        <taxon>Actinopterygii</taxon>
        <taxon>Neopterygii</taxon>
        <taxon>Teleostei</taxon>
        <taxon>Neoteleostei</taxon>
        <taxon>Acanthomorphata</taxon>
        <taxon>Ovalentaria</taxon>
        <taxon>Atherinomorphae</taxon>
        <taxon>Cyprinodontiformes</taxon>
        <taxon>Rivulidae</taxon>
        <taxon>Austrofundulus</taxon>
    </lineage>
</organism>
<keyword evidence="3" id="KW-1185">Reference proteome</keyword>
<name>A0A2I4B6C3_AUSLI</name>
<dbReference type="GeneID" id="106517119"/>
<dbReference type="AlphaFoldDB" id="A0A2I4B6C3"/>
<dbReference type="KEGG" id="alim:106517119"/>
<dbReference type="InParanoid" id="A0A2I4B6C3"/>
<accession>A0A2I4B6C3</accession>
<evidence type="ECO:0000313" key="4">
    <source>
        <dbReference type="RefSeq" id="XP_013863284.1"/>
    </source>
</evidence>
<keyword evidence="2" id="KW-0732">Signal</keyword>
<protein>
    <submittedName>
        <fullName evidence="4">Integumentary mucin C.1</fullName>
    </submittedName>
</protein>
<feature type="region of interest" description="Disordered" evidence="1">
    <location>
        <begin position="64"/>
        <end position="114"/>
    </location>
</feature>
<evidence type="ECO:0000256" key="2">
    <source>
        <dbReference type="SAM" id="SignalP"/>
    </source>
</evidence>
<gene>
    <name evidence="4" type="primary">LOC106517119</name>
</gene>
<evidence type="ECO:0000313" key="3">
    <source>
        <dbReference type="Proteomes" id="UP000192220"/>
    </source>
</evidence>
<reference evidence="4" key="1">
    <citation type="submission" date="2025-08" db="UniProtKB">
        <authorList>
            <consortium name="RefSeq"/>
        </authorList>
    </citation>
    <scope>IDENTIFICATION</scope>
</reference>
<feature type="compositionally biased region" description="Low complexity" evidence="1">
    <location>
        <begin position="65"/>
        <end position="114"/>
    </location>
</feature>
<feature type="signal peptide" evidence="2">
    <location>
        <begin position="1"/>
        <end position="17"/>
    </location>
</feature>
<evidence type="ECO:0000256" key="1">
    <source>
        <dbReference type="SAM" id="MobiDB-lite"/>
    </source>
</evidence>
<feature type="chain" id="PRO_5014147829" evidence="2">
    <location>
        <begin position="18"/>
        <end position="114"/>
    </location>
</feature>